<reference evidence="2 3" key="1">
    <citation type="submission" date="2019-12" db="EMBL/GenBank/DDBJ databases">
        <title>Litoreibacter badius sp. nov., a novel bacteriochlorophyll a-containing bacterium in the genus Litoreibacter.</title>
        <authorList>
            <person name="Kanamuro M."/>
            <person name="Takabe Y."/>
            <person name="Mori K."/>
            <person name="Takaichi S."/>
            <person name="Hanada S."/>
        </authorList>
    </citation>
    <scope>NUCLEOTIDE SEQUENCE [LARGE SCALE GENOMIC DNA]</scope>
    <source>
        <strain evidence="2 3">K6</strain>
    </source>
</reference>
<evidence type="ECO:0000313" key="3">
    <source>
        <dbReference type="Proteomes" id="UP000436822"/>
    </source>
</evidence>
<evidence type="ECO:0000256" key="1">
    <source>
        <dbReference type="SAM" id="Phobius"/>
    </source>
</evidence>
<accession>A0A6N6JNV7</accession>
<sequence length="262" mass="29092">MSERSRFLLSTFVVYVALVAVGFVIAFPDGLSAQNATPAGQGASVAAQAQDAAWKAVERIDSKIANAIVFLTVFAALLPIVVALYEASKLRELQKIKDDQKDIIRKEINETLTGMQKDLEEQHLQQVSQMIHSSVSNASDRLYRFLDEDDAQSGRILAAYLNNDVGGDDALISNSELASVFHLQRTLRNLAGADQDNVHASLVHLKELLPRLAFSTAIEIYRFLWLVERQGKIITLSNRETWAGLSKSIRETHQIPDSFEPE</sequence>
<dbReference type="AlphaFoldDB" id="A0A6N6JNV7"/>
<proteinExistence type="predicted"/>
<dbReference type="Proteomes" id="UP000436822">
    <property type="component" value="Unassembled WGS sequence"/>
</dbReference>
<comment type="caution">
    <text evidence="2">The sequence shown here is derived from an EMBL/GenBank/DDBJ whole genome shotgun (WGS) entry which is preliminary data.</text>
</comment>
<organism evidence="2 3">
    <name type="scientific">Litoreibacter roseus</name>
    <dbReference type="NCBI Taxonomy" id="2601869"/>
    <lineage>
        <taxon>Bacteria</taxon>
        <taxon>Pseudomonadati</taxon>
        <taxon>Pseudomonadota</taxon>
        <taxon>Alphaproteobacteria</taxon>
        <taxon>Rhodobacterales</taxon>
        <taxon>Roseobacteraceae</taxon>
        <taxon>Litoreibacter</taxon>
    </lineage>
</organism>
<name>A0A6N6JNV7_9RHOB</name>
<feature type="transmembrane region" description="Helical" evidence="1">
    <location>
        <begin position="64"/>
        <end position="85"/>
    </location>
</feature>
<keyword evidence="1" id="KW-0472">Membrane</keyword>
<keyword evidence="1" id="KW-0812">Transmembrane</keyword>
<feature type="transmembrane region" description="Helical" evidence="1">
    <location>
        <begin position="7"/>
        <end position="27"/>
    </location>
</feature>
<keyword evidence="3" id="KW-1185">Reference proteome</keyword>
<protein>
    <submittedName>
        <fullName evidence="2">Uncharacterized protein</fullName>
    </submittedName>
</protein>
<gene>
    <name evidence="2" type="ORF">KIN_43930</name>
</gene>
<evidence type="ECO:0000313" key="2">
    <source>
        <dbReference type="EMBL" id="GFE67319.1"/>
    </source>
</evidence>
<dbReference type="EMBL" id="BLJE01000011">
    <property type="protein sequence ID" value="GFE67319.1"/>
    <property type="molecule type" value="Genomic_DNA"/>
</dbReference>
<keyword evidence="1" id="KW-1133">Transmembrane helix</keyword>
<dbReference type="RefSeq" id="WP_159811166.1">
    <property type="nucleotide sequence ID" value="NZ_BLJE01000011.1"/>
</dbReference>